<gene>
    <name evidence="9" type="primary">LOC111433599</name>
</gene>
<proteinExistence type="inferred from homology"/>
<evidence type="ECO:0000256" key="2">
    <source>
        <dbReference type="ARBA" id="ARBA00007635"/>
    </source>
</evidence>
<feature type="domain" description="EamA" evidence="7">
    <location>
        <begin position="11"/>
        <end position="148"/>
    </location>
</feature>
<comment type="subcellular location">
    <subcellularLocation>
        <location evidence="1 6">Membrane</location>
        <topology evidence="1 6">Multi-pass membrane protein</topology>
    </subcellularLocation>
</comment>
<feature type="transmembrane region" description="Helical" evidence="6">
    <location>
        <begin position="311"/>
        <end position="329"/>
    </location>
</feature>
<dbReference type="GO" id="GO:0022857">
    <property type="term" value="F:transmembrane transporter activity"/>
    <property type="evidence" value="ECO:0007669"/>
    <property type="project" value="InterPro"/>
</dbReference>
<keyword evidence="4 6" id="KW-1133">Transmembrane helix</keyword>
<comment type="similarity">
    <text evidence="2 6">Belongs to the drug/metabolite transporter (DMT) superfamily. Plant drug/metabolite exporter (P-DME) (TC 2.A.7.4) family.</text>
</comment>
<accession>A0A6J1EEH7</accession>
<keyword evidence="3 6" id="KW-0812">Transmembrane</keyword>
<evidence type="ECO:0000256" key="5">
    <source>
        <dbReference type="ARBA" id="ARBA00023136"/>
    </source>
</evidence>
<evidence type="ECO:0000256" key="4">
    <source>
        <dbReference type="ARBA" id="ARBA00022989"/>
    </source>
</evidence>
<feature type="transmembrane region" description="Helical" evidence="6">
    <location>
        <begin position="106"/>
        <end position="124"/>
    </location>
</feature>
<evidence type="ECO:0000256" key="1">
    <source>
        <dbReference type="ARBA" id="ARBA00004141"/>
    </source>
</evidence>
<dbReference type="SUPFAM" id="SSF103481">
    <property type="entry name" value="Multidrug resistance efflux transporter EmrE"/>
    <property type="match status" value="1"/>
</dbReference>
<feature type="transmembrane region" description="Helical" evidence="6">
    <location>
        <begin position="286"/>
        <end position="305"/>
    </location>
</feature>
<dbReference type="RefSeq" id="XP_022926457.1">
    <property type="nucleotide sequence ID" value="XM_023070689.1"/>
</dbReference>
<organism evidence="8 9">
    <name type="scientific">Cucurbita moschata</name>
    <name type="common">Winter crookneck squash</name>
    <name type="synonym">Cucurbita pepo var. moschata</name>
    <dbReference type="NCBI Taxonomy" id="3662"/>
    <lineage>
        <taxon>Eukaryota</taxon>
        <taxon>Viridiplantae</taxon>
        <taxon>Streptophyta</taxon>
        <taxon>Embryophyta</taxon>
        <taxon>Tracheophyta</taxon>
        <taxon>Spermatophyta</taxon>
        <taxon>Magnoliopsida</taxon>
        <taxon>eudicotyledons</taxon>
        <taxon>Gunneridae</taxon>
        <taxon>Pentapetalae</taxon>
        <taxon>rosids</taxon>
        <taxon>fabids</taxon>
        <taxon>Cucurbitales</taxon>
        <taxon>Cucurbitaceae</taxon>
        <taxon>Cucurbiteae</taxon>
        <taxon>Cucurbita</taxon>
    </lineage>
</organism>
<dbReference type="GO" id="GO:0016020">
    <property type="term" value="C:membrane"/>
    <property type="evidence" value="ECO:0007669"/>
    <property type="project" value="UniProtKB-SubCell"/>
</dbReference>
<dbReference type="KEGG" id="cmos:111433599"/>
<keyword evidence="8" id="KW-1185">Reference proteome</keyword>
<feature type="transmembrane region" description="Helical" evidence="6">
    <location>
        <begin position="222"/>
        <end position="242"/>
    </location>
</feature>
<feature type="transmembrane region" description="Helical" evidence="6">
    <location>
        <begin position="69"/>
        <end position="86"/>
    </location>
</feature>
<sequence>MGRFEDYKPALAMLGLQCIYSALAIFSRAALVHGMSPRVFVVYRNAISTIAMAPAALLSSRKSGRSLSIGFRGFSLIFVTSLFGVTGNQNAYFEGLYLSSSSAASAIVNLIPAITFVMALTVGLEKLKARSWRSVAKVLGTVVCVAGAAAMALIKGPKLLNTDMLPKSLGVFDMLGVGVGVGNRAEGDTWLLGCVLLFVGSCFWSFWIIMLVPISRHCPDHIISSTWMLFFAMFQAAIFTLLVDDSSKVWNLPSPLELGSCLYAGISSALSFLVQAWCVSRRGPLFTALFNPLCTVITTFISSLFLHEELYSGSVMGAIAVIIGLYIVLWGKAKDVEGIEGGIDIEDKIEKNECKNDLEQPLLFGESDYTIKCDQM</sequence>
<dbReference type="InterPro" id="IPR037185">
    <property type="entry name" value="EmrE-like"/>
</dbReference>
<dbReference type="GeneID" id="111433599"/>
<name>A0A6J1EEH7_CUCMO</name>
<feature type="transmembrane region" description="Helical" evidence="6">
    <location>
        <begin position="262"/>
        <end position="279"/>
    </location>
</feature>
<dbReference type="PANTHER" id="PTHR31218">
    <property type="entry name" value="WAT1-RELATED PROTEIN"/>
    <property type="match status" value="1"/>
</dbReference>
<dbReference type="InterPro" id="IPR000620">
    <property type="entry name" value="EamA_dom"/>
</dbReference>
<evidence type="ECO:0000259" key="7">
    <source>
        <dbReference type="Pfam" id="PF00892"/>
    </source>
</evidence>
<protein>
    <recommendedName>
        <fullName evidence="6">WAT1-related protein</fullName>
    </recommendedName>
</protein>
<feature type="transmembrane region" description="Helical" evidence="6">
    <location>
        <begin position="136"/>
        <end position="154"/>
    </location>
</feature>
<evidence type="ECO:0000256" key="6">
    <source>
        <dbReference type="RuleBase" id="RU363077"/>
    </source>
</evidence>
<dbReference type="Pfam" id="PF00892">
    <property type="entry name" value="EamA"/>
    <property type="match status" value="2"/>
</dbReference>
<evidence type="ECO:0000313" key="9">
    <source>
        <dbReference type="RefSeq" id="XP_022926457.1"/>
    </source>
</evidence>
<evidence type="ECO:0000256" key="3">
    <source>
        <dbReference type="ARBA" id="ARBA00022692"/>
    </source>
</evidence>
<feature type="transmembrane region" description="Helical" evidence="6">
    <location>
        <begin position="190"/>
        <end position="210"/>
    </location>
</feature>
<keyword evidence="5 6" id="KW-0472">Membrane</keyword>
<dbReference type="AlphaFoldDB" id="A0A6J1EEH7"/>
<feature type="transmembrane region" description="Helical" evidence="6">
    <location>
        <begin position="12"/>
        <end position="33"/>
    </location>
</feature>
<evidence type="ECO:0000313" key="8">
    <source>
        <dbReference type="Proteomes" id="UP000504609"/>
    </source>
</evidence>
<dbReference type="InterPro" id="IPR030184">
    <property type="entry name" value="WAT1-related"/>
</dbReference>
<reference evidence="9" key="1">
    <citation type="submission" date="2025-08" db="UniProtKB">
        <authorList>
            <consortium name="RefSeq"/>
        </authorList>
    </citation>
    <scope>IDENTIFICATION</scope>
    <source>
        <tissue evidence="9">Young leaves</tissue>
    </source>
</reference>
<dbReference type="Proteomes" id="UP000504609">
    <property type="component" value="Unplaced"/>
</dbReference>
<feature type="domain" description="EamA" evidence="7">
    <location>
        <begin position="192"/>
        <end position="329"/>
    </location>
</feature>